<dbReference type="InterPro" id="IPR039426">
    <property type="entry name" value="TonB-dep_rcpt-like"/>
</dbReference>
<evidence type="ECO:0000256" key="5">
    <source>
        <dbReference type="ARBA" id="ARBA00023136"/>
    </source>
</evidence>
<dbReference type="Gene3D" id="2.40.170.20">
    <property type="entry name" value="TonB-dependent receptor, beta-barrel domain"/>
    <property type="match status" value="1"/>
</dbReference>
<evidence type="ECO:0000256" key="3">
    <source>
        <dbReference type="ARBA" id="ARBA00022452"/>
    </source>
</evidence>
<accession>A0A174LMS7</accession>
<keyword evidence="8" id="KW-0732">Signal</keyword>
<dbReference type="AlphaFoldDB" id="A0A174LMS7"/>
<keyword evidence="4 7" id="KW-0812">Transmembrane</keyword>
<dbReference type="InterPro" id="IPR037066">
    <property type="entry name" value="Plug_dom_sf"/>
</dbReference>
<sequence length="1103" mass="123279">MKRKLMLLLACLLASIGLVIAQTPKKVTGVVISEEDDQPVVGASVLVKGTTMGTVTDIDGKFTIDKVPSSSRTLKISFIGMQTQEVAIKPDLMKIVMKADSEVLEEVVVTGMTKVDKRLFTGAAANLTADNVKLDGLPEISRGLEGRAAGVSVQNVSGTFGTAPKIRVRGATSIYGSSKPLWVVDGVIMEDVVDVSADQLSSGDATTLISSAIAGLNSDDIESFQILKDGSATSIYGARAMAGVIVVTTKKGKAGMNRISYTGEFTYRMKPHYSEFNIMNSQDQMAVYQEMQQKGWLTYADLANASESGVYGKMYQKISNSTLLNTEASRNAYLRDAEYRNTNWFDELFQSNVMQTHSVSITSGNEKANYYASLSALVDPGWSRQSEVNRYTANLNATYNVLKNLSMNLISSASYRKQRAPGTLSSEIDAVNGEVKRDFDINPYSYALNTSRALDPTEIYTRNYADFNIFNELENNYLDINVVDLKFQGEMKWKPVKGLELAALGAVKYQATSQEHTITDYSNQALAYRAMPTTHIRDNNPFLYTDPDNPYAVPITVLPQGGIYERTDYRMLAYDFRASAAYNTVFNEIHIMNLYGGMEVNSIDRRKTWNRGWGMQYTMGEIPFYAYEVFKKSKEENSDYFTMDNTHARDVAFFANGTYSYKGRYTLNGTIRYEGSNKLGRSTSSRWLPTWNVSGAWNAHEEEFFKALQPAMSHLTLKASYSLTADRGPSNVTNSRVVISSRNPWRPSSGVTESALYIKNLENGALTYEKKHELNIGADLGFLDNRINVTADWYKRNNYDLIGIITTQGLGGEIEKYGNVASMKSSGFELSISTRNIVTKDFTWSTDFIYSHNKNEVTELQGGKKRIIDLVSGNGFAVEGYPVRSIFSIPFMGLNEEGLPTFQDQNGNISVSDIYFQDREHTDFLQYSGSADPTDIGSLGNTFTYKNFRLNLFITYSFGNVIRLDPVFKKKYTDLTAMPKEFRNRWVVPGDEKYTDIPVIASVRQEKNDRNLSVAYNSYNYSTARIAKGDFIRMKEISLAYDFPKDLINKWNLANLSLKLQATNLFLLYADKKLNGQDPEFFNTGGVAAPVPKQFTLTLRVGF</sequence>
<dbReference type="NCBIfam" id="TIGR04057">
    <property type="entry name" value="SusC_RagA_signa"/>
    <property type="match status" value="1"/>
</dbReference>
<keyword evidence="2 7" id="KW-0813">Transport</keyword>
<dbReference type="InterPro" id="IPR008969">
    <property type="entry name" value="CarboxyPept-like_regulatory"/>
</dbReference>
<dbReference type="GeneID" id="69588038"/>
<keyword evidence="5 7" id="KW-0472">Membrane</keyword>
<dbReference type="InterPro" id="IPR012910">
    <property type="entry name" value="Plug_dom"/>
</dbReference>
<dbReference type="InterPro" id="IPR023996">
    <property type="entry name" value="TonB-dep_OMP_SusC/RagA"/>
</dbReference>
<organism evidence="10 11">
    <name type="scientific">Bacteroides faecis</name>
    <dbReference type="NCBI Taxonomy" id="674529"/>
    <lineage>
        <taxon>Bacteria</taxon>
        <taxon>Pseudomonadati</taxon>
        <taxon>Bacteroidota</taxon>
        <taxon>Bacteroidia</taxon>
        <taxon>Bacteroidales</taxon>
        <taxon>Bacteroidaceae</taxon>
        <taxon>Bacteroides</taxon>
    </lineage>
</organism>
<dbReference type="Pfam" id="PF13715">
    <property type="entry name" value="CarbopepD_reg_2"/>
    <property type="match status" value="1"/>
</dbReference>
<dbReference type="EMBL" id="CZAE01000009">
    <property type="protein sequence ID" value="CUP23020.1"/>
    <property type="molecule type" value="Genomic_DNA"/>
</dbReference>
<feature type="chain" id="PRO_5008027100" evidence="8">
    <location>
        <begin position="22"/>
        <end position="1103"/>
    </location>
</feature>
<reference evidence="10 11" key="1">
    <citation type="submission" date="2015-09" db="EMBL/GenBank/DDBJ databases">
        <authorList>
            <consortium name="Pathogen Informatics"/>
        </authorList>
    </citation>
    <scope>NUCLEOTIDE SEQUENCE [LARGE SCALE GENOMIC DNA]</scope>
    <source>
        <strain evidence="10 11">2789STDY5834846</strain>
    </source>
</reference>
<dbReference type="Gene3D" id="2.60.40.1120">
    <property type="entry name" value="Carboxypeptidase-like, regulatory domain"/>
    <property type="match status" value="1"/>
</dbReference>
<protein>
    <submittedName>
        <fullName evidence="10">TonB-dependent Receptor Plug Domain./TonB dependent receptor</fullName>
    </submittedName>
</protein>
<evidence type="ECO:0000256" key="1">
    <source>
        <dbReference type="ARBA" id="ARBA00004571"/>
    </source>
</evidence>
<gene>
    <name evidence="10" type="ORF">ERS852461_02126</name>
</gene>
<comment type="subcellular location">
    <subcellularLocation>
        <location evidence="1 7">Cell outer membrane</location>
        <topology evidence="1 7">Multi-pass membrane protein</topology>
    </subcellularLocation>
</comment>
<dbReference type="RefSeq" id="WP_055269462.1">
    <property type="nucleotide sequence ID" value="NZ_CAXKYA010000048.1"/>
</dbReference>
<evidence type="ECO:0000256" key="7">
    <source>
        <dbReference type="PROSITE-ProRule" id="PRU01360"/>
    </source>
</evidence>
<evidence type="ECO:0000256" key="2">
    <source>
        <dbReference type="ARBA" id="ARBA00022448"/>
    </source>
</evidence>
<feature type="signal peptide" evidence="8">
    <location>
        <begin position="1"/>
        <end position="21"/>
    </location>
</feature>
<dbReference type="SUPFAM" id="SSF49464">
    <property type="entry name" value="Carboxypeptidase regulatory domain-like"/>
    <property type="match status" value="1"/>
</dbReference>
<evidence type="ECO:0000256" key="8">
    <source>
        <dbReference type="SAM" id="SignalP"/>
    </source>
</evidence>
<keyword evidence="10" id="KW-0675">Receptor</keyword>
<dbReference type="PROSITE" id="PS52016">
    <property type="entry name" value="TONB_DEPENDENT_REC_3"/>
    <property type="match status" value="1"/>
</dbReference>
<evidence type="ECO:0000259" key="9">
    <source>
        <dbReference type="Pfam" id="PF07715"/>
    </source>
</evidence>
<dbReference type="Proteomes" id="UP000095606">
    <property type="component" value="Unassembled WGS sequence"/>
</dbReference>
<keyword evidence="3 7" id="KW-1134">Transmembrane beta strand</keyword>
<evidence type="ECO:0000313" key="10">
    <source>
        <dbReference type="EMBL" id="CUP23020.1"/>
    </source>
</evidence>
<proteinExistence type="inferred from homology"/>
<evidence type="ECO:0000256" key="4">
    <source>
        <dbReference type="ARBA" id="ARBA00022692"/>
    </source>
</evidence>
<dbReference type="SUPFAM" id="SSF56935">
    <property type="entry name" value="Porins"/>
    <property type="match status" value="1"/>
</dbReference>
<dbReference type="InterPro" id="IPR036942">
    <property type="entry name" value="Beta-barrel_TonB_sf"/>
</dbReference>
<comment type="similarity">
    <text evidence="7">Belongs to the TonB-dependent receptor family.</text>
</comment>
<dbReference type="GO" id="GO:0009279">
    <property type="term" value="C:cell outer membrane"/>
    <property type="evidence" value="ECO:0007669"/>
    <property type="project" value="UniProtKB-SubCell"/>
</dbReference>
<dbReference type="Gene3D" id="2.170.130.10">
    <property type="entry name" value="TonB-dependent receptor, plug domain"/>
    <property type="match status" value="1"/>
</dbReference>
<dbReference type="InterPro" id="IPR023997">
    <property type="entry name" value="TonB-dep_OMP_SusC/RagA_CS"/>
</dbReference>
<feature type="domain" description="TonB-dependent receptor plug" evidence="9">
    <location>
        <begin position="121"/>
        <end position="244"/>
    </location>
</feature>
<dbReference type="NCBIfam" id="TIGR04056">
    <property type="entry name" value="OMP_RagA_SusC"/>
    <property type="match status" value="1"/>
</dbReference>
<evidence type="ECO:0000313" key="11">
    <source>
        <dbReference type="Proteomes" id="UP000095606"/>
    </source>
</evidence>
<evidence type="ECO:0000256" key="6">
    <source>
        <dbReference type="ARBA" id="ARBA00023237"/>
    </source>
</evidence>
<name>A0A174LMS7_9BACE</name>
<keyword evidence="6 7" id="KW-0998">Cell outer membrane</keyword>
<dbReference type="FunFam" id="2.60.40.1120:FF:000003">
    <property type="entry name" value="Outer membrane protein Omp121"/>
    <property type="match status" value="1"/>
</dbReference>
<dbReference type="Pfam" id="PF07715">
    <property type="entry name" value="Plug"/>
    <property type="match status" value="1"/>
</dbReference>